<dbReference type="InterPro" id="IPR000846">
    <property type="entry name" value="DapB_N"/>
</dbReference>
<dbReference type="InterPro" id="IPR036291">
    <property type="entry name" value="NAD(P)-bd_dom_sf"/>
</dbReference>
<evidence type="ECO:0000256" key="1">
    <source>
        <dbReference type="ARBA" id="ARBA00022857"/>
    </source>
</evidence>
<dbReference type="SUPFAM" id="SSF51735">
    <property type="entry name" value="NAD(P)-binding Rossmann-fold domains"/>
    <property type="match status" value="1"/>
</dbReference>
<name>A0A7I7YEW2_9MYCO</name>
<evidence type="ECO:0000256" key="2">
    <source>
        <dbReference type="ARBA" id="ARBA00023002"/>
    </source>
</evidence>
<feature type="domain" description="2,4-diaminopentanoate dehydrogenase C-terminal" evidence="4">
    <location>
        <begin position="141"/>
        <end position="345"/>
    </location>
</feature>
<protein>
    <recommendedName>
        <fullName evidence="7">Dihydrodipicolinate reductase</fullName>
    </recommendedName>
</protein>
<evidence type="ECO:0000259" key="4">
    <source>
        <dbReference type="Pfam" id="PF19328"/>
    </source>
</evidence>
<dbReference type="GO" id="GO:0009089">
    <property type="term" value="P:lysine biosynthetic process via diaminopimelate"/>
    <property type="evidence" value="ECO:0007669"/>
    <property type="project" value="InterPro"/>
</dbReference>
<keyword evidence="1" id="KW-0521">NADP</keyword>
<dbReference type="GO" id="GO:0008839">
    <property type="term" value="F:4-hydroxy-tetrahydrodipicolinate reductase"/>
    <property type="evidence" value="ECO:0007669"/>
    <property type="project" value="InterPro"/>
</dbReference>
<dbReference type="Pfam" id="PF19328">
    <property type="entry name" value="DAP_DH_C"/>
    <property type="match status" value="1"/>
</dbReference>
<dbReference type="Gene3D" id="3.40.50.720">
    <property type="entry name" value="NAD(P)-binding Rossmann-like Domain"/>
    <property type="match status" value="1"/>
</dbReference>
<dbReference type="InterPro" id="IPR045760">
    <property type="entry name" value="DAP_DH_C"/>
</dbReference>
<evidence type="ECO:0000313" key="5">
    <source>
        <dbReference type="EMBL" id="BBZ40315.1"/>
    </source>
</evidence>
<reference evidence="5 6" key="1">
    <citation type="journal article" date="2019" name="Emerg. Microbes Infect.">
        <title>Comprehensive subspecies identification of 175 nontuberculous mycobacteria species based on 7547 genomic profiles.</title>
        <authorList>
            <person name="Matsumoto Y."/>
            <person name="Kinjo T."/>
            <person name="Motooka D."/>
            <person name="Nabeya D."/>
            <person name="Jung N."/>
            <person name="Uechi K."/>
            <person name="Horii T."/>
            <person name="Iida T."/>
            <person name="Fujita J."/>
            <person name="Nakamura S."/>
        </authorList>
    </citation>
    <scope>NUCLEOTIDE SEQUENCE [LARGE SCALE GENOMIC DNA]</scope>
    <source>
        <strain evidence="5 6">JCM 14738</strain>
    </source>
</reference>
<sequence length="353" mass="37326">MRVVVWSTGGVGRNAIDAIRRRPDLELVGVWVHSADKVGKDAGELAGGEPLGVAATNDAAALIALKPDCVVYAASGPERDGAAVPDYIRLLRAGINVVSTSSTSLVYPPSYFAPNWRDDLEAAAKAGGASLYVSGIFPGFASDQLALLMTTQSKHIRCITASEVALNDHYPVADVMMDGLGFGRPLEFEPMMTTPGFIEMAWKAPIYLIASGLGVEVEQVRGYFDRELTERDISVAFGTIAAGTCGAVRTRAAGVVHGREAIVIEHVIRMARDVAPSWPTSDCDATYRVDIEGDPEVHCVMTMGAAVGHGAGHAAMMSTAMRVVNAVSYVVDAAPGLLSSLDIPTTLPRHVFD</sequence>
<proteinExistence type="predicted"/>
<accession>A0A7I7YEW2</accession>
<dbReference type="OrthoDB" id="4748893at2"/>
<evidence type="ECO:0000259" key="3">
    <source>
        <dbReference type="Pfam" id="PF01113"/>
    </source>
</evidence>
<dbReference type="RefSeq" id="WP_139825025.1">
    <property type="nucleotide sequence ID" value="NZ_AP022613.1"/>
</dbReference>
<keyword evidence="6" id="KW-1185">Reference proteome</keyword>
<keyword evidence="2" id="KW-0560">Oxidoreductase</keyword>
<organism evidence="5 6">
    <name type="scientific">Mycobacterium conspicuum</name>
    <dbReference type="NCBI Taxonomy" id="44010"/>
    <lineage>
        <taxon>Bacteria</taxon>
        <taxon>Bacillati</taxon>
        <taxon>Actinomycetota</taxon>
        <taxon>Actinomycetes</taxon>
        <taxon>Mycobacteriales</taxon>
        <taxon>Mycobacteriaceae</taxon>
        <taxon>Mycobacterium</taxon>
    </lineage>
</organism>
<dbReference type="AlphaFoldDB" id="A0A7I7YEW2"/>
<evidence type="ECO:0008006" key="7">
    <source>
        <dbReference type="Google" id="ProtNLM"/>
    </source>
</evidence>
<dbReference type="CDD" id="cd24146">
    <property type="entry name" value="nat-AmDH_N_like"/>
    <property type="match status" value="1"/>
</dbReference>
<gene>
    <name evidence="5" type="ORF">MCNS_33780</name>
</gene>
<dbReference type="Proteomes" id="UP000467385">
    <property type="component" value="Chromosome"/>
</dbReference>
<dbReference type="EMBL" id="AP022613">
    <property type="protein sequence ID" value="BBZ40315.1"/>
    <property type="molecule type" value="Genomic_DNA"/>
</dbReference>
<evidence type="ECO:0000313" key="6">
    <source>
        <dbReference type="Proteomes" id="UP000467385"/>
    </source>
</evidence>
<dbReference type="Pfam" id="PF01113">
    <property type="entry name" value="DapB_N"/>
    <property type="match status" value="1"/>
</dbReference>
<feature type="domain" description="Dihydrodipicolinate reductase N-terminal" evidence="3">
    <location>
        <begin position="3"/>
        <end position="71"/>
    </location>
</feature>